<dbReference type="SUPFAM" id="SSF53098">
    <property type="entry name" value="Ribonuclease H-like"/>
    <property type="match status" value="1"/>
</dbReference>
<dbReference type="InterPro" id="IPR043128">
    <property type="entry name" value="Rev_trsase/Diguanyl_cyclase"/>
</dbReference>
<evidence type="ECO:0000313" key="1">
    <source>
        <dbReference type="EMBL" id="RVW32435.1"/>
    </source>
</evidence>
<reference evidence="1 2" key="1">
    <citation type="journal article" date="2018" name="PLoS Genet.">
        <title>Population sequencing reveals clonal diversity and ancestral inbreeding in the grapevine cultivar Chardonnay.</title>
        <authorList>
            <person name="Roach M.J."/>
            <person name="Johnson D.L."/>
            <person name="Bohlmann J."/>
            <person name="van Vuuren H.J."/>
            <person name="Jones S.J."/>
            <person name="Pretorius I.S."/>
            <person name="Schmidt S.A."/>
            <person name="Borneman A.R."/>
        </authorList>
    </citation>
    <scope>NUCLEOTIDE SEQUENCE [LARGE SCALE GENOMIC DNA]</scope>
    <source>
        <strain evidence="2">cv. Chardonnay</strain>
        <tissue evidence="1">Leaf</tissue>
    </source>
</reference>
<dbReference type="InterPro" id="IPR012337">
    <property type="entry name" value="RNaseH-like_sf"/>
</dbReference>
<dbReference type="PANTHER" id="PTHR48475">
    <property type="entry name" value="RIBONUCLEASE H"/>
    <property type="match status" value="1"/>
</dbReference>
<gene>
    <name evidence="1" type="ORF">CK203_099866</name>
</gene>
<dbReference type="AlphaFoldDB" id="A0A438DAE1"/>
<evidence type="ECO:0008006" key="3">
    <source>
        <dbReference type="Google" id="ProtNLM"/>
    </source>
</evidence>
<comment type="caution">
    <text evidence="1">The sequence shown here is derived from an EMBL/GenBank/DDBJ whole genome shotgun (WGS) entry which is preliminary data.</text>
</comment>
<dbReference type="Gene3D" id="3.30.70.270">
    <property type="match status" value="1"/>
</dbReference>
<dbReference type="Gene3D" id="3.10.10.10">
    <property type="entry name" value="HIV Type 1 Reverse Transcriptase, subunit A, domain 1"/>
    <property type="match status" value="1"/>
</dbReference>
<protein>
    <recommendedName>
        <fullName evidence="3">Integrase zinc-binding domain-containing protein</fullName>
    </recommendedName>
</protein>
<proteinExistence type="predicted"/>
<accession>A0A438DAE1</accession>
<dbReference type="EMBL" id="QGNW01001715">
    <property type="protein sequence ID" value="RVW32435.1"/>
    <property type="molecule type" value="Genomic_DNA"/>
</dbReference>
<dbReference type="PANTHER" id="PTHR48475:SF1">
    <property type="entry name" value="RNASE H TYPE-1 DOMAIN-CONTAINING PROTEIN"/>
    <property type="match status" value="1"/>
</dbReference>
<dbReference type="InterPro" id="IPR043502">
    <property type="entry name" value="DNA/RNA_pol_sf"/>
</dbReference>
<dbReference type="Gene3D" id="3.30.420.10">
    <property type="entry name" value="Ribonuclease H-like superfamily/Ribonuclease H"/>
    <property type="match status" value="1"/>
</dbReference>
<dbReference type="GO" id="GO:0003676">
    <property type="term" value="F:nucleic acid binding"/>
    <property type="evidence" value="ECO:0007669"/>
    <property type="project" value="InterPro"/>
</dbReference>
<dbReference type="Proteomes" id="UP000288805">
    <property type="component" value="Unassembled WGS sequence"/>
</dbReference>
<sequence length="593" mass="67537">MEGIDHILELVEIQDIQQALGIGRILDATLHGPHSAFDMFGVSMLELDGDDSITDVATPDFTYVEGASDPMDPPLSFDSMSRSYLDVFAWSYEDMSGLDPSIVQHHLPILPHARLVKQKLSRLHPRWSLQKDDKVRVCVDFRDLNKASPKDDLSLPHIDMLVDSTTGHSMLSFMDGFSGIEVDPEKIRAILDMPALRTEREIRGFLGSFSASHTKAPSASIFVSFRYGLGCMLAQLDDLGRKRAIYYLKFDIQYVTYKSMKGSIIIDHLFSLPIFDDRPIDDNFPDDQFVLVTSIAGWHLSVRLAFFDYHRLMNNVVEHETCITCLKTTLDLGVRQLEIHWDSNLVIQQTQGMTMRPLLIKTRSAPTYCCLIGNIEDQVELPWYHDIHQFLAYDAYLESATTKDKRALRQLPPNVLFVGMPFIGGVCGPHMGSHMLARKIMRADYFWLTTETYCCQFIQRCTECQMHGDLIHVPPFELHALTSPWPFSVETASYASLTAAKVAKLIRSYIIYRYGIPHELISDRRAHFRGEVDTLVQEYEKLPFALWACHTSFRTSIRATPFSLVYSMEAVLPVEIEVGSLRIDLEHQIVETN</sequence>
<organism evidence="1 2">
    <name type="scientific">Vitis vinifera</name>
    <name type="common">Grape</name>
    <dbReference type="NCBI Taxonomy" id="29760"/>
    <lineage>
        <taxon>Eukaryota</taxon>
        <taxon>Viridiplantae</taxon>
        <taxon>Streptophyta</taxon>
        <taxon>Embryophyta</taxon>
        <taxon>Tracheophyta</taxon>
        <taxon>Spermatophyta</taxon>
        <taxon>Magnoliopsida</taxon>
        <taxon>eudicotyledons</taxon>
        <taxon>Gunneridae</taxon>
        <taxon>Pentapetalae</taxon>
        <taxon>rosids</taxon>
        <taxon>Vitales</taxon>
        <taxon>Vitaceae</taxon>
        <taxon>Viteae</taxon>
        <taxon>Vitis</taxon>
    </lineage>
</organism>
<dbReference type="InterPro" id="IPR036397">
    <property type="entry name" value="RNaseH_sf"/>
</dbReference>
<dbReference type="SUPFAM" id="SSF56672">
    <property type="entry name" value="DNA/RNA polymerases"/>
    <property type="match status" value="1"/>
</dbReference>
<evidence type="ECO:0000313" key="2">
    <source>
        <dbReference type="Proteomes" id="UP000288805"/>
    </source>
</evidence>
<name>A0A438DAE1_VITVI</name>